<organism evidence="1">
    <name type="scientific">Dictyoglomus turgidum</name>
    <dbReference type="NCBI Taxonomy" id="513050"/>
    <lineage>
        <taxon>Bacteria</taxon>
        <taxon>Pseudomonadati</taxon>
        <taxon>Dictyoglomota</taxon>
        <taxon>Dictyoglomia</taxon>
        <taxon>Dictyoglomales</taxon>
        <taxon>Dictyoglomaceae</taxon>
        <taxon>Dictyoglomus</taxon>
    </lineage>
</organism>
<comment type="caution">
    <text evidence="1">The sequence shown here is derived from an EMBL/GenBank/DDBJ whole genome shotgun (WGS) entry which is preliminary data.</text>
</comment>
<evidence type="ECO:0000313" key="1">
    <source>
        <dbReference type="EMBL" id="HGB30409.1"/>
    </source>
</evidence>
<name>A0A7C3WRI2_9BACT</name>
<sequence length="119" mass="13591">MLFLLIPELNMPSRVIIKIRTETIIATNVQNVRSMAPIILCMLFSPLKPTEYAEFLKNDLIWLNTYEHPFRNNSGMHSIIRKNLSMRLLTNCGLEITVKSMKAKGINPIPIAIIAKELI</sequence>
<dbReference type="AlphaFoldDB" id="A0A7C3WRI2"/>
<proteinExistence type="predicted"/>
<protein>
    <submittedName>
        <fullName evidence="1">Uncharacterized protein</fullName>
    </submittedName>
</protein>
<accession>A0A7C3WRI2</accession>
<dbReference type="EMBL" id="DTGA01000025">
    <property type="protein sequence ID" value="HGB30409.1"/>
    <property type="molecule type" value="Genomic_DNA"/>
</dbReference>
<reference evidence="1" key="1">
    <citation type="journal article" date="2020" name="mSystems">
        <title>Genome- and Community-Level Interaction Insights into Carbon Utilization and Element Cycling Functions of Hydrothermarchaeota in Hydrothermal Sediment.</title>
        <authorList>
            <person name="Zhou Z."/>
            <person name="Liu Y."/>
            <person name="Xu W."/>
            <person name="Pan J."/>
            <person name="Luo Z.H."/>
            <person name="Li M."/>
        </authorList>
    </citation>
    <scope>NUCLEOTIDE SEQUENCE [LARGE SCALE GENOMIC DNA]</scope>
    <source>
        <strain evidence="1">SpSt-751</strain>
    </source>
</reference>
<gene>
    <name evidence="1" type="ORF">ENV35_00865</name>
</gene>